<feature type="region of interest" description="Disordered" evidence="1">
    <location>
        <begin position="49"/>
        <end position="70"/>
    </location>
</feature>
<reference evidence="3" key="1">
    <citation type="journal article" date="2014" name="Nat. Genet.">
        <title>Genome of the human hookworm Necator americanus.</title>
        <authorList>
            <person name="Tang Y.T."/>
            <person name="Gao X."/>
            <person name="Rosa B.A."/>
            <person name="Abubucker S."/>
            <person name="Hallsworth-Pepin K."/>
            <person name="Martin J."/>
            <person name="Tyagi R."/>
            <person name="Heizer E."/>
            <person name="Zhang X."/>
            <person name="Bhonagiri-Palsikar V."/>
            <person name="Minx P."/>
            <person name="Warren W.C."/>
            <person name="Wang Q."/>
            <person name="Zhan B."/>
            <person name="Hotez P.J."/>
            <person name="Sternberg P.W."/>
            <person name="Dougall A."/>
            <person name="Gaze S.T."/>
            <person name="Mulvenna J."/>
            <person name="Sotillo J."/>
            <person name="Ranganathan S."/>
            <person name="Rabelo E.M."/>
            <person name="Wilson R.K."/>
            <person name="Felgner P.L."/>
            <person name="Bethony J."/>
            <person name="Hawdon J.M."/>
            <person name="Gasser R.B."/>
            <person name="Loukas A."/>
            <person name="Mitreva M."/>
        </authorList>
    </citation>
    <scope>NUCLEOTIDE SEQUENCE [LARGE SCALE GENOMIC DNA]</scope>
</reference>
<organism evidence="2 3">
    <name type="scientific">Necator americanus</name>
    <name type="common">Human hookworm</name>
    <dbReference type="NCBI Taxonomy" id="51031"/>
    <lineage>
        <taxon>Eukaryota</taxon>
        <taxon>Metazoa</taxon>
        <taxon>Ecdysozoa</taxon>
        <taxon>Nematoda</taxon>
        <taxon>Chromadorea</taxon>
        <taxon>Rhabditida</taxon>
        <taxon>Rhabditina</taxon>
        <taxon>Rhabditomorpha</taxon>
        <taxon>Strongyloidea</taxon>
        <taxon>Ancylostomatidae</taxon>
        <taxon>Bunostominae</taxon>
        <taxon>Necator</taxon>
    </lineage>
</organism>
<evidence type="ECO:0000313" key="3">
    <source>
        <dbReference type="Proteomes" id="UP000053676"/>
    </source>
</evidence>
<protein>
    <submittedName>
        <fullName evidence="2">Uncharacterized protein</fullName>
    </submittedName>
</protein>
<gene>
    <name evidence="2" type="ORF">NECAME_01971</name>
</gene>
<accession>W2TNI3</accession>
<feature type="compositionally biased region" description="Basic and acidic residues" evidence="1">
    <location>
        <begin position="60"/>
        <end position="70"/>
    </location>
</feature>
<evidence type="ECO:0000256" key="1">
    <source>
        <dbReference type="SAM" id="MobiDB-lite"/>
    </source>
</evidence>
<dbReference type="AlphaFoldDB" id="W2TNI3"/>
<dbReference type="KEGG" id="nai:NECAME_01971"/>
<sequence length="70" mass="7615">MQADARGRRRPGEARPLLPLPAIGAFTLSVAVQLFTLPGISGTFSNTFSSSTNDPSLICIKDRPDRPFKR</sequence>
<dbReference type="EMBL" id="KI658411">
    <property type="protein sequence ID" value="ETN82686.1"/>
    <property type="molecule type" value="Genomic_DNA"/>
</dbReference>
<name>W2TNI3_NECAM</name>
<keyword evidence="3" id="KW-1185">Reference proteome</keyword>
<dbReference type="Proteomes" id="UP000053676">
    <property type="component" value="Unassembled WGS sequence"/>
</dbReference>
<evidence type="ECO:0000313" key="2">
    <source>
        <dbReference type="EMBL" id="ETN82686.1"/>
    </source>
</evidence>
<proteinExistence type="predicted"/>